<sequence length="180" mass="19069">MIGRFGVLLPGVLFLLLTMQGCGGGGGGGSSDNPPVTSDASDNNDSGQTSELSGRTWQLCNQFTATSTLFTQEFTETGFASIYNTYQNNSCSGTPFTSDEIVSGTYTLGGTVTTTGGVDATEIDYHVTSAVGSSLPAANQYSLYDIYYIDNDTLYFSDESSTDAQSRPDTIDFSDAYIMN</sequence>
<reference evidence="2 3" key="1">
    <citation type="submission" date="2021-05" db="EMBL/GenBank/DDBJ databases">
        <title>Genetic and Functional Diversity in Clade A Lucinid endosymbionts from the Bahamas.</title>
        <authorList>
            <person name="Giani N.M."/>
            <person name="Engel A.S."/>
            <person name="Campbell B.J."/>
        </authorList>
    </citation>
    <scope>NUCLEOTIDE SEQUENCE [LARGE SCALE GENOMIC DNA]</scope>
    <source>
        <strain evidence="2">LUC16012Gg_MoonRockCtena</strain>
    </source>
</reference>
<evidence type="ECO:0000313" key="3">
    <source>
        <dbReference type="Proteomes" id="UP000770889"/>
    </source>
</evidence>
<dbReference type="PROSITE" id="PS51257">
    <property type="entry name" value="PROKAR_LIPOPROTEIN"/>
    <property type="match status" value="1"/>
</dbReference>
<name>A0A944MCG8_9GAMM</name>
<comment type="caution">
    <text evidence="2">The sequence shown here is derived from an EMBL/GenBank/DDBJ whole genome shotgun (WGS) entry which is preliminary data.</text>
</comment>
<accession>A0A944MCG8</accession>
<evidence type="ECO:0000256" key="1">
    <source>
        <dbReference type="SAM" id="MobiDB-lite"/>
    </source>
</evidence>
<dbReference type="AlphaFoldDB" id="A0A944MCG8"/>
<evidence type="ECO:0000313" key="2">
    <source>
        <dbReference type="EMBL" id="MBT2990129.1"/>
    </source>
</evidence>
<proteinExistence type="predicted"/>
<dbReference type="Proteomes" id="UP000770889">
    <property type="component" value="Unassembled WGS sequence"/>
</dbReference>
<feature type="compositionally biased region" description="Polar residues" evidence="1">
    <location>
        <begin position="31"/>
        <end position="51"/>
    </location>
</feature>
<feature type="region of interest" description="Disordered" evidence="1">
    <location>
        <begin position="25"/>
        <end position="51"/>
    </location>
</feature>
<dbReference type="EMBL" id="JAHHGM010000014">
    <property type="protein sequence ID" value="MBT2990129.1"/>
    <property type="molecule type" value="Genomic_DNA"/>
</dbReference>
<gene>
    <name evidence="2" type="ORF">KME65_14335</name>
</gene>
<protein>
    <submittedName>
        <fullName evidence="2">Uncharacterized protein</fullName>
    </submittedName>
</protein>
<organism evidence="2 3">
    <name type="scientific">Candidatus Thiodiazotropha taylori</name>
    <dbReference type="NCBI Taxonomy" id="2792791"/>
    <lineage>
        <taxon>Bacteria</taxon>
        <taxon>Pseudomonadati</taxon>
        <taxon>Pseudomonadota</taxon>
        <taxon>Gammaproteobacteria</taxon>
        <taxon>Chromatiales</taxon>
        <taxon>Sedimenticolaceae</taxon>
        <taxon>Candidatus Thiodiazotropha</taxon>
    </lineage>
</organism>